<protein>
    <submittedName>
        <fullName evidence="6">Putative roundabout-like 2</fullName>
    </submittedName>
</protein>
<feature type="compositionally biased region" description="Basic residues" evidence="2">
    <location>
        <begin position="17"/>
        <end position="40"/>
    </location>
</feature>
<dbReference type="CDD" id="cd00063">
    <property type="entry name" value="FN3"/>
    <property type="match status" value="3"/>
</dbReference>
<dbReference type="PANTHER" id="PTHR13817:SF151">
    <property type="entry name" value="TITIN"/>
    <property type="match status" value="1"/>
</dbReference>
<dbReference type="EMBL" id="QCYY01000601">
    <property type="protein sequence ID" value="ROT84049.1"/>
    <property type="molecule type" value="Genomic_DNA"/>
</dbReference>
<reference evidence="6 7" key="2">
    <citation type="submission" date="2019-01" db="EMBL/GenBank/DDBJ databases">
        <title>The decoding of complex shrimp genome reveals the adaptation for benthos swimmer, frequently molting mechanism and breeding impact on genome.</title>
        <authorList>
            <person name="Sun Y."/>
            <person name="Gao Y."/>
            <person name="Yu Y."/>
        </authorList>
    </citation>
    <scope>NUCLEOTIDE SEQUENCE [LARGE SCALE GENOMIC DNA]</scope>
    <source>
        <tissue evidence="6">Muscle</tissue>
    </source>
</reference>
<feature type="compositionally biased region" description="Basic and acidic residues" evidence="2">
    <location>
        <begin position="250"/>
        <end position="259"/>
    </location>
</feature>
<feature type="non-terminal residue" evidence="6">
    <location>
        <position position="1"/>
    </location>
</feature>
<dbReference type="STRING" id="6689.A0A3R7T0E5"/>
<dbReference type="Pfam" id="PF00041">
    <property type="entry name" value="fn3"/>
    <property type="match status" value="2"/>
</dbReference>
<dbReference type="InterPro" id="IPR013098">
    <property type="entry name" value="Ig_I-set"/>
</dbReference>
<dbReference type="SMART" id="SM00060">
    <property type="entry name" value="FN3"/>
    <property type="match status" value="3"/>
</dbReference>
<dbReference type="Gene3D" id="2.60.40.10">
    <property type="entry name" value="Immunoglobulins"/>
    <property type="match status" value="5"/>
</dbReference>
<keyword evidence="3" id="KW-0472">Membrane</keyword>
<dbReference type="AlphaFoldDB" id="A0A3R7T0E5"/>
<feature type="domain" description="Fibronectin type-III" evidence="5">
    <location>
        <begin position="439"/>
        <end position="535"/>
    </location>
</feature>
<feature type="region of interest" description="Disordered" evidence="2">
    <location>
        <begin position="217"/>
        <end position="259"/>
    </location>
</feature>
<dbReference type="InterPro" id="IPR036179">
    <property type="entry name" value="Ig-like_dom_sf"/>
</dbReference>
<dbReference type="SUPFAM" id="SSF49265">
    <property type="entry name" value="Fibronectin type III"/>
    <property type="match status" value="2"/>
</dbReference>
<feature type="compositionally biased region" description="Basic and acidic residues" evidence="2">
    <location>
        <begin position="102"/>
        <end position="115"/>
    </location>
</feature>
<evidence type="ECO:0000313" key="7">
    <source>
        <dbReference type="Proteomes" id="UP000283509"/>
    </source>
</evidence>
<dbReference type="PROSITE" id="PS50835">
    <property type="entry name" value="IG_LIKE"/>
    <property type="match status" value="1"/>
</dbReference>
<sequence length="959" mass="103651">SAGDQGTPKQRGGAAQRPRHPQLRRLRGHPHPLVPRRRRSDHVDAGPTLPPGRSAVGLALLPARGHLQEGQRRRHLLVRGLQQPRRHALPQRHPHRGHARLRLPEPGRPRGEGARRGLCRAAVPPAQGLSAPRGHLAQGLPRGHQLQSDLRVSGGRSRHQSGRRGGLGLLRVSRPQRRGRRESTPTKLTIMTPPWFEERPANVTVASGVVVELACRARGSPRPRSPGGVSTQDAARPRYDRGPTAGAGPRGERGGDRRGRATLTVIDAPEFAQRPQDVQVVAGQSARLSCKVEGDPKPLLLWRLPTQDRTALLAAGQSSGHASVADQGQTLLLGDDLTVSPGSVATFPCEAVSEAAPPAISWWYRPAVHLPARQLSEGGNSGRVSLPANGALILKDVRADDAGIYSCHINADTGSVEQAAVLRVEDGAQDAGPFLLPAPPSKPRLMAVNQTAVHLSWLPNSQMGGGSDQTYTVEFWRQGWEEWRVADALISQESCVVGGLTPGHTYTFLVRAVNSRGASFPSPWSDPVTTRSPRDPSLTEDEVRHVRRRLSRPAVTLTDATVTSASDIVLNWKFLTSTEESVEGVLVYAVSESGAVQVATVLGSSSSSHLLHELKPNTQYTFFLVPFWHSVEGTPSNSQSLKTPQDVPLVAPGDVRVSTREEGSVLITWSTLAPELARGKIIGYQVTLSHNGTHTTKTVTNPWLEANDLVSGRLYTVRVAALTEAGPGPFTAPVLMDAGPSDAQTRHQDDEDDGSVLYAPPQTAWLVYLLIPVVLLLSVITLFYVRRLRGKSTPSNPPHAPALYQDPSLYSAHHSVNMYGEQKLWRPSDSDKDSSLSSKRLLHPDQPANEYAEPKIQRVNDMTEPYARIEPSPPAWHGPPRQHHSDDSGVQVNWAAIIPPPPSCPPPQNFDLGDPMGVTSDPLGVRMVCPTTAMYGGSKSSGSDQYEHASDGSSMDSES</sequence>
<evidence type="ECO:0000256" key="2">
    <source>
        <dbReference type="SAM" id="MobiDB-lite"/>
    </source>
</evidence>
<dbReference type="SMART" id="SM00408">
    <property type="entry name" value="IGc2"/>
    <property type="match status" value="1"/>
</dbReference>
<dbReference type="SMART" id="SM00409">
    <property type="entry name" value="IG"/>
    <property type="match status" value="1"/>
</dbReference>
<feature type="compositionally biased region" description="Low complexity" evidence="2">
    <location>
        <begin position="218"/>
        <end position="230"/>
    </location>
</feature>
<dbReference type="PANTHER" id="PTHR13817">
    <property type="entry name" value="TITIN"/>
    <property type="match status" value="1"/>
</dbReference>
<dbReference type="InterPro" id="IPR007110">
    <property type="entry name" value="Ig-like_dom"/>
</dbReference>
<keyword evidence="3" id="KW-1133">Transmembrane helix</keyword>
<comment type="caution">
    <text evidence="6">The sequence shown here is derived from an EMBL/GenBank/DDBJ whole genome shotgun (WGS) entry which is preliminary data.</text>
</comment>
<keyword evidence="7" id="KW-1185">Reference proteome</keyword>
<keyword evidence="3" id="KW-0812">Transmembrane</keyword>
<evidence type="ECO:0000256" key="3">
    <source>
        <dbReference type="SAM" id="Phobius"/>
    </source>
</evidence>
<proteinExistence type="predicted"/>
<name>A0A3R7T0E5_PENVA</name>
<dbReference type="InterPro" id="IPR050964">
    <property type="entry name" value="Striated_Muscle_Regulatory"/>
</dbReference>
<dbReference type="InterPro" id="IPR003599">
    <property type="entry name" value="Ig_sub"/>
</dbReference>
<evidence type="ECO:0000256" key="1">
    <source>
        <dbReference type="ARBA" id="ARBA00022737"/>
    </source>
</evidence>
<feature type="region of interest" description="Disordered" evidence="2">
    <location>
        <begin position="1"/>
        <end position="55"/>
    </location>
</feature>
<dbReference type="GO" id="GO:0045214">
    <property type="term" value="P:sarcomere organization"/>
    <property type="evidence" value="ECO:0007669"/>
    <property type="project" value="TreeGrafter"/>
</dbReference>
<dbReference type="CDD" id="cd00096">
    <property type="entry name" value="Ig"/>
    <property type="match status" value="1"/>
</dbReference>
<feature type="compositionally biased region" description="Basic and acidic residues" evidence="2">
    <location>
        <begin position="823"/>
        <end position="834"/>
    </location>
</feature>
<dbReference type="InterPro" id="IPR003598">
    <property type="entry name" value="Ig_sub2"/>
</dbReference>
<feature type="region of interest" description="Disordered" evidence="2">
    <location>
        <begin position="933"/>
        <end position="959"/>
    </location>
</feature>
<feature type="region of interest" description="Disordered" evidence="2">
    <location>
        <begin position="84"/>
        <end position="167"/>
    </location>
</feature>
<feature type="domain" description="Ig-like" evidence="4">
    <location>
        <begin position="269"/>
        <end position="423"/>
    </location>
</feature>
<dbReference type="SUPFAM" id="SSF48726">
    <property type="entry name" value="Immunoglobulin"/>
    <property type="match status" value="1"/>
</dbReference>
<dbReference type="InterPro" id="IPR036116">
    <property type="entry name" value="FN3_sf"/>
</dbReference>
<gene>
    <name evidence="6" type="ORF">C7M84_022758</name>
</gene>
<feature type="domain" description="Fibronectin type-III" evidence="5">
    <location>
        <begin position="651"/>
        <end position="741"/>
    </location>
</feature>
<dbReference type="InterPro" id="IPR003961">
    <property type="entry name" value="FN3_dom"/>
</dbReference>
<feature type="region of interest" description="Disordered" evidence="2">
    <location>
        <begin position="736"/>
        <end position="755"/>
    </location>
</feature>
<dbReference type="InterPro" id="IPR013783">
    <property type="entry name" value="Ig-like_fold"/>
</dbReference>
<feature type="region of interest" description="Disordered" evidence="2">
    <location>
        <begin position="823"/>
        <end position="849"/>
    </location>
</feature>
<keyword evidence="1" id="KW-0677">Repeat</keyword>
<dbReference type="GO" id="GO:0031430">
    <property type="term" value="C:M band"/>
    <property type="evidence" value="ECO:0007669"/>
    <property type="project" value="TreeGrafter"/>
</dbReference>
<dbReference type="OrthoDB" id="428111at2759"/>
<feature type="domain" description="Fibronectin type-III" evidence="5">
    <location>
        <begin position="553"/>
        <end position="646"/>
    </location>
</feature>
<evidence type="ECO:0000259" key="5">
    <source>
        <dbReference type="PROSITE" id="PS50853"/>
    </source>
</evidence>
<dbReference type="PROSITE" id="PS50853">
    <property type="entry name" value="FN3"/>
    <property type="match status" value="3"/>
</dbReference>
<organism evidence="6 7">
    <name type="scientific">Penaeus vannamei</name>
    <name type="common">Whiteleg shrimp</name>
    <name type="synonym">Litopenaeus vannamei</name>
    <dbReference type="NCBI Taxonomy" id="6689"/>
    <lineage>
        <taxon>Eukaryota</taxon>
        <taxon>Metazoa</taxon>
        <taxon>Ecdysozoa</taxon>
        <taxon>Arthropoda</taxon>
        <taxon>Crustacea</taxon>
        <taxon>Multicrustacea</taxon>
        <taxon>Malacostraca</taxon>
        <taxon>Eumalacostraca</taxon>
        <taxon>Eucarida</taxon>
        <taxon>Decapoda</taxon>
        <taxon>Dendrobranchiata</taxon>
        <taxon>Penaeoidea</taxon>
        <taxon>Penaeidae</taxon>
        <taxon>Penaeus</taxon>
    </lineage>
</organism>
<feature type="transmembrane region" description="Helical" evidence="3">
    <location>
        <begin position="765"/>
        <end position="785"/>
    </location>
</feature>
<evidence type="ECO:0000259" key="4">
    <source>
        <dbReference type="PROSITE" id="PS50835"/>
    </source>
</evidence>
<feature type="compositionally biased region" description="Basic residues" evidence="2">
    <location>
        <begin position="84"/>
        <end position="101"/>
    </location>
</feature>
<dbReference type="Pfam" id="PF07679">
    <property type="entry name" value="I-set"/>
    <property type="match status" value="2"/>
</dbReference>
<dbReference type="Proteomes" id="UP000283509">
    <property type="component" value="Unassembled WGS sequence"/>
</dbReference>
<reference evidence="6 7" key="1">
    <citation type="submission" date="2018-04" db="EMBL/GenBank/DDBJ databases">
        <authorList>
            <person name="Zhang X."/>
            <person name="Yuan J."/>
            <person name="Li F."/>
            <person name="Xiang J."/>
        </authorList>
    </citation>
    <scope>NUCLEOTIDE SEQUENCE [LARGE SCALE GENOMIC DNA]</scope>
    <source>
        <tissue evidence="6">Muscle</tissue>
    </source>
</reference>
<accession>A0A3R7T0E5</accession>
<evidence type="ECO:0000313" key="6">
    <source>
        <dbReference type="EMBL" id="ROT84049.1"/>
    </source>
</evidence>